<accession>A0AAE0TA70</accession>
<gene>
    <name evidence="1" type="ORF">CHS0354_025083</name>
</gene>
<evidence type="ECO:0000313" key="1">
    <source>
        <dbReference type="EMBL" id="KAK3606038.1"/>
    </source>
</evidence>
<comment type="caution">
    <text evidence="1">The sequence shown here is derived from an EMBL/GenBank/DDBJ whole genome shotgun (WGS) entry which is preliminary data.</text>
</comment>
<organism evidence="1 2">
    <name type="scientific">Potamilus streckersoni</name>
    <dbReference type="NCBI Taxonomy" id="2493646"/>
    <lineage>
        <taxon>Eukaryota</taxon>
        <taxon>Metazoa</taxon>
        <taxon>Spiralia</taxon>
        <taxon>Lophotrochozoa</taxon>
        <taxon>Mollusca</taxon>
        <taxon>Bivalvia</taxon>
        <taxon>Autobranchia</taxon>
        <taxon>Heteroconchia</taxon>
        <taxon>Palaeoheterodonta</taxon>
        <taxon>Unionida</taxon>
        <taxon>Unionoidea</taxon>
        <taxon>Unionidae</taxon>
        <taxon>Ambleminae</taxon>
        <taxon>Lampsilini</taxon>
        <taxon>Potamilus</taxon>
    </lineage>
</organism>
<dbReference type="AlphaFoldDB" id="A0AAE0TA70"/>
<proteinExistence type="predicted"/>
<dbReference type="Proteomes" id="UP001195483">
    <property type="component" value="Unassembled WGS sequence"/>
</dbReference>
<protein>
    <submittedName>
        <fullName evidence="1">Uncharacterized protein</fullName>
    </submittedName>
</protein>
<name>A0AAE0TA70_9BIVA</name>
<reference evidence="1" key="3">
    <citation type="submission" date="2023-05" db="EMBL/GenBank/DDBJ databases">
        <authorList>
            <person name="Smith C.H."/>
        </authorList>
    </citation>
    <scope>NUCLEOTIDE SEQUENCE</scope>
    <source>
        <strain evidence="1">CHS0354</strain>
        <tissue evidence="1">Mantle</tissue>
    </source>
</reference>
<keyword evidence="2" id="KW-1185">Reference proteome</keyword>
<dbReference type="EMBL" id="JAEAOA010001492">
    <property type="protein sequence ID" value="KAK3606038.1"/>
    <property type="molecule type" value="Genomic_DNA"/>
</dbReference>
<reference evidence="1" key="2">
    <citation type="journal article" date="2021" name="Genome Biol. Evol.">
        <title>Developing a high-quality reference genome for a parasitic bivalve with doubly uniparental inheritance (Bivalvia: Unionida).</title>
        <authorList>
            <person name="Smith C.H."/>
        </authorList>
    </citation>
    <scope>NUCLEOTIDE SEQUENCE</scope>
    <source>
        <strain evidence="1">CHS0354</strain>
        <tissue evidence="1">Mantle</tissue>
    </source>
</reference>
<sequence>METGGRPSNGGNAYTQCIRLPMLCTGGLGAFLPTEAKRARNAHVLLRWKQGEGYDVYFPTEAPRTRSAHVGLCWKRKGGGSLGVFFPTVATRADRALVRRCWKRGQALGFFLLTEGTYARSAHVFLHWKRDELLSSHACTQCTRLITLETRMDGWRFFLPTEAKRARTAHVCLRWKLGEDLGFFPNGGNAFTQGTRLPKLETGGGRRVWVFSSQRRQRLHAVHKFADAENGKGMVSGVFHRTEVTLNLETGEREDLEIFLSKEATCASSAHDCLRWRRVSGLSSQWRQHVQSVNSFVYVGNGKGRVWGYPNNGGNAWTQCVRLPML</sequence>
<evidence type="ECO:0000313" key="2">
    <source>
        <dbReference type="Proteomes" id="UP001195483"/>
    </source>
</evidence>
<reference evidence="1" key="1">
    <citation type="journal article" date="2021" name="Genome Biol. Evol.">
        <title>A High-Quality Reference Genome for a Parasitic Bivalve with Doubly Uniparental Inheritance (Bivalvia: Unionida).</title>
        <authorList>
            <person name="Smith C.H."/>
        </authorList>
    </citation>
    <scope>NUCLEOTIDE SEQUENCE</scope>
    <source>
        <strain evidence="1">CHS0354</strain>
    </source>
</reference>